<keyword evidence="2" id="KW-1185">Reference proteome</keyword>
<sequence length="254" mass="29013">MDIFSFIFQVSHDSGLIEGFYVDDAIRTDGVNHLLYADDAIVFCDATEDAVTHLAGALIWFQCVTGLKVNFGENFLFPVGDVDNIDRLAEILSCDWKLLHTDYLGLPLGAAPTASYIWNKVIDKVQIRLAGWKGKRLSMARRVVLCNSVLAAQPNYMFSLFKAPPSVISSIERLLRSFIWSGMGEDKKFHLVSWDKCKLPKQLGGLGITDLGIRNQALLIKWWWRYALERNVWWRQLIAQNFPNPFFPLVRWIS</sequence>
<accession>A0AAV2FYN3</accession>
<dbReference type="PANTHER" id="PTHR33116">
    <property type="entry name" value="REVERSE TRANSCRIPTASE ZINC-BINDING DOMAIN-CONTAINING PROTEIN-RELATED-RELATED"/>
    <property type="match status" value="1"/>
</dbReference>
<name>A0AAV2FYN3_9ROSI</name>
<proteinExistence type="predicted"/>
<dbReference type="PANTHER" id="PTHR33116:SF78">
    <property type="entry name" value="OS12G0587133 PROTEIN"/>
    <property type="match status" value="1"/>
</dbReference>
<dbReference type="Proteomes" id="UP001497516">
    <property type="component" value="Chromosome 7"/>
</dbReference>
<dbReference type="EMBL" id="OZ034820">
    <property type="protein sequence ID" value="CAL1402748.1"/>
    <property type="molecule type" value="Genomic_DNA"/>
</dbReference>
<evidence type="ECO:0000313" key="1">
    <source>
        <dbReference type="EMBL" id="CAL1402748.1"/>
    </source>
</evidence>
<evidence type="ECO:0000313" key="2">
    <source>
        <dbReference type="Proteomes" id="UP001497516"/>
    </source>
</evidence>
<gene>
    <name evidence="1" type="ORF">LTRI10_LOCUS42725</name>
</gene>
<organism evidence="1 2">
    <name type="scientific">Linum trigynum</name>
    <dbReference type="NCBI Taxonomy" id="586398"/>
    <lineage>
        <taxon>Eukaryota</taxon>
        <taxon>Viridiplantae</taxon>
        <taxon>Streptophyta</taxon>
        <taxon>Embryophyta</taxon>
        <taxon>Tracheophyta</taxon>
        <taxon>Spermatophyta</taxon>
        <taxon>Magnoliopsida</taxon>
        <taxon>eudicotyledons</taxon>
        <taxon>Gunneridae</taxon>
        <taxon>Pentapetalae</taxon>
        <taxon>rosids</taxon>
        <taxon>fabids</taxon>
        <taxon>Malpighiales</taxon>
        <taxon>Linaceae</taxon>
        <taxon>Linum</taxon>
    </lineage>
</organism>
<dbReference type="AlphaFoldDB" id="A0AAV2FYN3"/>
<protein>
    <submittedName>
        <fullName evidence="1">Uncharacterized protein</fullName>
    </submittedName>
</protein>
<reference evidence="1 2" key="1">
    <citation type="submission" date="2024-04" db="EMBL/GenBank/DDBJ databases">
        <authorList>
            <person name="Fracassetti M."/>
        </authorList>
    </citation>
    <scope>NUCLEOTIDE SEQUENCE [LARGE SCALE GENOMIC DNA]</scope>
</reference>